<proteinExistence type="predicted"/>
<sequence>MAYETARFCYCGRKALRWISWSPQNPGRRYACVDALGTDGRMDVRIMIGMMNQAHHFSTNCLLISVMPSSRRMQRKWTEY</sequence>
<name>A0A2K2DGK0_BRADI</name>
<reference evidence="1 2" key="1">
    <citation type="journal article" date="2010" name="Nature">
        <title>Genome sequencing and analysis of the model grass Brachypodium distachyon.</title>
        <authorList>
            <consortium name="International Brachypodium Initiative"/>
        </authorList>
    </citation>
    <scope>NUCLEOTIDE SEQUENCE [LARGE SCALE GENOMIC DNA]</scope>
    <source>
        <strain evidence="1 2">Bd21</strain>
    </source>
</reference>
<reference evidence="2" key="3">
    <citation type="submission" date="2018-08" db="UniProtKB">
        <authorList>
            <consortium name="EnsemblPlants"/>
        </authorList>
    </citation>
    <scope>IDENTIFICATION</scope>
    <source>
        <strain evidence="2">cv. Bd21</strain>
    </source>
</reference>
<dbReference type="EnsemblPlants" id="PNT73399">
    <property type="protein sequence ID" value="PNT73399"/>
    <property type="gene ID" value="BRADI_2g57856v3"/>
</dbReference>
<evidence type="ECO:0000313" key="3">
    <source>
        <dbReference type="Proteomes" id="UP000008810"/>
    </source>
</evidence>
<dbReference type="Gramene" id="PNT73399">
    <property type="protein sequence ID" value="PNT73399"/>
    <property type="gene ID" value="BRADI_2g57856v3"/>
</dbReference>
<reference evidence="1" key="2">
    <citation type="submission" date="2017-06" db="EMBL/GenBank/DDBJ databases">
        <title>WGS assembly of Brachypodium distachyon.</title>
        <authorList>
            <consortium name="The International Brachypodium Initiative"/>
            <person name="Lucas S."/>
            <person name="Harmon-Smith M."/>
            <person name="Lail K."/>
            <person name="Tice H."/>
            <person name="Grimwood J."/>
            <person name="Bruce D."/>
            <person name="Barry K."/>
            <person name="Shu S."/>
            <person name="Lindquist E."/>
            <person name="Wang M."/>
            <person name="Pitluck S."/>
            <person name="Vogel J.P."/>
            <person name="Garvin D.F."/>
            <person name="Mockler T.C."/>
            <person name="Schmutz J."/>
            <person name="Rokhsar D."/>
            <person name="Bevan M.W."/>
        </authorList>
    </citation>
    <scope>NUCLEOTIDE SEQUENCE</scope>
    <source>
        <strain evidence="1">Bd21</strain>
    </source>
</reference>
<dbReference type="EMBL" id="CM000881">
    <property type="protein sequence ID" value="PNT73399.1"/>
    <property type="molecule type" value="Genomic_DNA"/>
</dbReference>
<dbReference type="AlphaFoldDB" id="A0A2K2DGK0"/>
<evidence type="ECO:0000313" key="1">
    <source>
        <dbReference type="EMBL" id="PNT73399.1"/>
    </source>
</evidence>
<protein>
    <submittedName>
        <fullName evidence="1 2">Uncharacterized protein</fullName>
    </submittedName>
</protein>
<dbReference type="InParanoid" id="A0A2K2DGK0"/>
<dbReference type="Proteomes" id="UP000008810">
    <property type="component" value="Chromosome 2"/>
</dbReference>
<organism evidence="1">
    <name type="scientific">Brachypodium distachyon</name>
    <name type="common">Purple false brome</name>
    <name type="synonym">Trachynia distachya</name>
    <dbReference type="NCBI Taxonomy" id="15368"/>
    <lineage>
        <taxon>Eukaryota</taxon>
        <taxon>Viridiplantae</taxon>
        <taxon>Streptophyta</taxon>
        <taxon>Embryophyta</taxon>
        <taxon>Tracheophyta</taxon>
        <taxon>Spermatophyta</taxon>
        <taxon>Magnoliopsida</taxon>
        <taxon>Liliopsida</taxon>
        <taxon>Poales</taxon>
        <taxon>Poaceae</taxon>
        <taxon>BOP clade</taxon>
        <taxon>Pooideae</taxon>
        <taxon>Stipodae</taxon>
        <taxon>Brachypodieae</taxon>
        <taxon>Brachypodium</taxon>
    </lineage>
</organism>
<accession>A0A2K2DGK0</accession>
<dbReference type="OrthoDB" id="595554at2759"/>
<keyword evidence="3" id="KW-1185">Reference proteome</keyword>
<evidence type="ECO:0000313" key="2">
    <source>
        <dbReference type="EnsemblPlants" id="PNT73399"/>
    </source>
</evidence>
<gene>
    <name evidence="1" type="ORF">BRADI_2g57856v3</name>
</gene>